<comment type="caution">
    <text evidence="1">The sequence shown here is derived from an EMBL/GenBank/DDBJ whole genome shotgun (WGS) entry which is preliminary data.</text>
</comment>
<dbReference type="GeneID" id="63855458"/>
<protein>
    <submittedName>
        <fullName evidence="1">Uncharacterized protein</fullName>
    </submittedName>
</protein>
<dbReference type="SUPFAM" id="SSF54495">
    <property type="entry name" value="UBC-like"/>
    <property type="match status" value="1"/>
</dbReference>
<dbReference type="OrthoDB" id="3775491at2759"/>
<name>A0A9P4GTF9_9PLEO</name>
<dbReference type="EMBL" id="ML976614">
    <property type="protein sequence ID" value="KAF1851176.1"/>
    <property type="molecule type" value="Genomic_DNA"/>
</dbReference>
<gene>
    <name evidence="1" type="ORF">K460DRAFT_423762</name>
</gene>
<reference evidence="1" key="1">
    <citation type="submission" date="2020-01" db="EMBL/GenBank/DDBJ databases">
        <authorList>
            <consortium name="DOE Joint Genome Institute"/>
            <person name="Haridas S."/>
            <person name="Albert R."/>
            <person name="Binder M."/>
            <person name="Bloem J."/>
            <person name="Labutti K."/>
            <person name="Salamov A."/>
            <person name="Andreopoulos B."/>
            <person name="Baker S.E."/>
            <person name="Barry K."/>
            <person name="Bills G."/>
            <person name="Bluhm B.H."/>
            <person name="Cannon C."/>
            <person name="Castanera R."/>
            <person name="Culley D.E."/>
            <person name="Daum C."/>
            <person name="Ezra D."/>
            <person name="Gonzalez J.B."/>
            <person name="Henrissat B."/>
            <person name="Kuo A."/>
            <person name="Liang C."/>
            <person name="Lipzen A."/>
            <person name="Lutzoni F."/>
            <person name="Magnuson J."/>
            <person name="Mondo S."/>
            <person name="Nolan M."/>
            <person name="Ohm R."/>
            <person name="Pangilinan J."/>
            <person name="Park H.-J."/>
            <person name="Ramirez L."/>
            <person name="Alfaro M."/>
            <person name="Sun H."/>
            <person name="Tritt A."/>
            <person name="Yoshinaga Y."/>
            <person name="Zwiers L.-H."/>
            <person name="Turgeon B.G."/>
            <person name="Goodwin S.B."/>
            <person name="Spatafora J.W."/>
            <person name="Crous P.W."/>
            <person name="Grigoriev I.V."/>
        </authorList>
    </citation>
    <scope>NUCLEOTIDE SEQUENCE</scope>
    <source>
        <strain evidence="1">CBS 394.84</strain>
    </source>
</reference>
<dbReference type="InterPro" id="IPR016135">
    <property type="entry name" value="UBQ-conjugating_enzyme/RWD"/>
</dbReference>
<evidence type="ECO:0000313" key="1">
    <source>
        <dbReference type="EMBL" id="KAF1851176.1"/>
    </source>
</evidence>
<sequence>MMMMKTRTTNTTIALNSAQVPPFIPFRKASWEIFIERVTRDHCPDRKEKLEESFIELGHFTNHAPQNRTDNNLRLTRIHNEIRNLGAKVHPHYDVFICEPNMGLWKVVMQGPPESTHGRIFHSILDRNWTVDTSTKDLIDTVYSLLLLPEFSDPVNTLVTLNYHWNEVKFKEEAQVHIAKHASKTMEQWRQEIVS</sequence>
<keyword evidence="2" id="KW-1185">Reference proteome</keyword>
<proteinExistence type="predicted"/>
<organism evidence="1 2">
    <name type="scientific">Cucurbitaria berberidis CBS 394.84</name>
    <dbReference type="NCBI Taxonomy" id="1168544"/>
    <lineage>
        <taxon>Eukaryota</taxon>
        <taxon>Fungi</taxon>
        <taxon>Dikarya</taxon>
        <taxon>Ascomycota</taxon>
        <taxon>Pezizomycotina</taxon>
        <taxon>Dothideomycetes</taxon>
        <taxon>Pleosporomycetidae</taxon>
        <taxon>Pleosporales</taxon>
        <taxon>Pleosporineae</taxon>
        <taxon>Cucurbitariaceae</taxon>
        <taxon>Cucurbitaria</taxon>
    </lineage>
</organism>
<dbReference type="Proteomes" id="UP000800039">
    <property type="component" value="Unassembled WGS sequence"/>
</dbReference>
<dbReference type="Gene3D" id="3.10.110.10">
    <property type="entry name" value="Ubiquitin Conjugating Enzyme"/>
    <property type="match status" value="1"/>
</dbReference>
<evidence type="ECO:0000313" key="2">
    <source>
        <dbReference type="Proteomes" id="UP000800039"/>
    </source>
</evidence>
<dbReference type="RefSeq" id="XP_040793739.1">
    <property type="nucleotide sequence ID" value="XM_040938208.1"/>
</dbReference>
<dbReference type="AlphaFoldDB" id="A0A9P4GTF9"/>
<accession>A0A9P4GTF9</accession>